<feature type="region of interest" description="Disordered" evidence="1">
    <location>
        <begin position="175"/>
        <end position="212"/>
    </location>
</feature>
<accession>A0A0G4FSE4</accession>
<feature type="region of interest" description="Disordered" evidence="1">
    <location>
        <begin position="368"/>
        <end position="402"/>
    </location>
</feature>
<feature type="compositionally biased region" description="Low complexity" evidence="1">
    <location>
        <begin position="69"/>
        <end position="79"/>
    </location>
</feature>
<keyword evidence="4" id="KW-1185">Reference proteome</keyword>
<feature type="compositionally biased region" description="Basic and acidic residues" evidence="1">
    <location>
        <begin position="115"/>
        <end position="148"/>
    </location>
</feature>
<sequence length="612" mass="68324">MQNASSAQQNHPHNAPNEDRQPPLRILQRTSAEAKGSGDQHVPFTAVQHFEAPPNVAASSQQVHHTNQRTRAAAAYATAGGSGDPDWPHRNPGDRDSGRGNNGGRGPDGGGNSGGRREGAGGEGRRGGDRDRDRRDDRRRDERSRDGHLSPVLQDVFEREDDDLGREWEDMVARERANRAHEERLRREEEREQRRRAMKELKPSPFSGDDGMPAKEWLRELEMWFDEAAVVIQMRPQMFHKQLKPGSSAAAWWYNLPEVTPGSWNELREAFIEQYVPRAISDLIYRQDLKRMRMEDNETIDAFTKRFNIQCTKVNGLTDDEKRTNYLSALARPVYNAMKPLLIGKNDQEMKKVNYAYLCMLAREAAPEKYRKSDTSDTADRDKRPNKSSNRRGDKPPRPLFAATSTDNALASLMAVTTPALLASLQQPATIAAKQDDSEDEDQREEYEEEEEDDDDEADELTTGKTSIGSTTADQLTAAQAVAALQLNALSNPMLALANPLAALANPFAAPLAAPLAALFNKPQGLSDTRLDELCRQNPKAKDNLKKFPCEHCGHPSHSMMTCIKLKKLLVEACDDPSRRQSGPQRGGAPDKPTKSPPPRKPPEENEKPSRP</sequence>
<feature type="region of interest" description="Disordered" evidence="1">
    <location>
        <begin position="574"/>
        <end position="612"/>
    </location>
</feature>
<evidence type="ECO:0000313" key="3">
    <source>
        <dbReference type="EMBL" id="CEM17610.1"/>
    </source>
</evidence>
<protein>
    <recommendedName>
        <fullName evidence="2">Retrotransposon gag domain-containing protein</fullName>
    </recommendedName>
</protein>
<dbReference type="InParanoid" id="A0A0G4FSE4"/>
<feature type="compositionally biased region" description="Basic and acidic residues" evidence="1">
    <location>
        <begin position="175"/>
        <end position="202"/>
    </location>
</feature>
<feature type="compositionally biased region" description="Polar residues" evidence="1">
    <location>
        <begin position="1"/>
        <end position="12"/>
    </location>
</feature>
<proteinExistence type="predicted"/>
<evidence type="ECO:0000256" key="1">
    <source>
        <dbReference type="SAM" id="MobiDB-lite"/>
    </source>
</evidence>
<feature type="compositionally biased region" description="Basic and acidic residues" evidence="1">
    <location>
        <begin position="86"/>
        <end position="98"/>
    </location>
</feature>
<gene>
    <name evidence="3" type="ORF">Vbra_156</name>
</gene>
<evidence type="ECO:0000313" key="4">
    <source>
        <dbReference type="Proteomes" id="UP000041254"/>
    </source>
</evidence>
<feature type="compositionally biased region" description="Gly residues" evidence="1">
    <location>
        <begin position="100"/>
        <end position="114"/>
    </location>
</feature>
<dbReference type="InterPro" id="IPR005162">
    <property type="entry name" value="Retrotrans_gag_dom"/>
</dbReference>
<feature type="region of interest" description="Disordered" evidence="1">
    <location>
        <begin position="429"/>
        <end position="469"/>
    </location>
</feature>
<feature type="compositionally biased region" description="Basic and acidic residues" evidence="1">
    <location>
        <begin position="601"/>
        <end position="612"/>
    </location>
</feature>
<dbReference type="EMBL" id="CDMY01000492">
    <property type="protein sequence ID" value="CEM17610.1"/>
    <property type="molecule type" value="Genomic_DNA"/>
</dbReference>
<dbReference type="Pfam" id="PF03732">
    <property type="entry name" value="Retrotrans_gag"/>
    <property type="match status" value="1"/>
</dbReference>
<dbReference type="AlphaFoldDB" id="A0A0G4FSE4"/>
<reference evidence="3 4" key="1">
    <citation type="submission" date="2014-11" db="EMBL/GenBank/DDBJ databases">
        <authorList>
            <person name="Zhu J."/>
            <person name="Qi W."/>
            <person name="Song R."/>
        </authorList>
    </citation>
    <scope>NUCLEOTIDE SEQUENCE [LARGE SCALE GENOMIC DNA]</scope>
</reference>
<dbReference type="Proteomes" id="UP000041254">
    <property type="component" value="Unassembled WGS sequence"/>
</dbReference>
<feature type="domain" description="Retrotransposon gag" evidence="2">
    <location>
        <begin position="247"/>
        <end position="330"/>
    </location>
</feature>
<feature type="compositionally biased region" description="Acidic residues" evidence="1">
    <location>
        <begin position="437"/>
        <end position="460"/>
    </location>
</feature>
<dbReference type="VEuPathDB" id="CryptoDB:Vbra_156"/>
<name>A0A0G4FSE4_VITBC</name>
<organism evidence="3 4">
    <name type="scientific">Vitrella brassicaformis (strain CCMP3155)</name>
    <dbReference type="NCBI Taxonomy" id="1169540"/>
    <lineage>
        <taxon>Eukaryota</taxon>
        <taxon>Sar</taxon>
        <taxon>Alveolata</taxon>
        <taxon>Colpodellida</taxon>
        <taxon>Vitrellaceae</taxon>
        <taxon>Vitrella</taxon>
    </lineage>
</organism>
<evidence type="ECO:0000259" key="2">
    <source>
        <dbReference type="Pfam" id="PF03732"/>
    </source>
</evidence>
<feature type="compositionally biased region" description="Basic and acidic residues" evidence="1">
    <location>
        <begin position="368"/>
        <end position="397"/>
    </location>
</feature>
<feature type="region of interest" description="Disordered" evidence="1">
    <location>
        <begin position="1"/>
        <end position="158"/>
    </location>
</feature>